<dbReference type="SMART" id="SM00382">
    <property type="entry name" value="AAA"/>
    <property type="match status" value="1"/>
</dbReference>
<dbReference type="Proteomes" id="UP001234798">
    <property type="component" value="Chromosome"/>
</dbReference>
<dbReference type="InterPro" id="IPR017871">
    <property type="entry name" value="ABC_transporter-like_CS"/>
</dbReference>
<dbReference type="GO" id="GO:0005524">
    <property type="term" value="F:ATP binding"/>
    <property type="evidence" value="ECO:0007669"/>
    <property type="project" value="UniProtKB-KW"/>
</dbReference>
<proteinExistence type="predicted"/>
<dbReference type="InterPro" id="IPR027417">
    <property type="entry name" value="P-loop_NTPase"/>
</dbReference>
<evidence type="ECO:0000313" key="6">
    <source>
        <dbReference type="EMBL" id="WMD22139.1"/>
    </source>
</evidence>
<evidence type="ECO:0000256" key="4">
    <source>
        <dbReference type="ARBA" id="ARBA00022840"/>
    </source>
</evidence>
<dbReference type="PROSITE" id="PS50893">
    <property type="entry name" value="ABC_TRANSPORTER_2"/>
    <property type="match status" value="1"/>
</dbReference>
<sequence>MAGHVNIAPASPTIARPLLEIDALRCHFGGLKALDGASFNVAAHGVTGLIGPNGAGKTTLFNCISGLLRKTSGSVHFDGIDITYARPDAISQFGLVRTFQLARGCVRMTVFEHLMLYGRDQRGETFFRGLLGGAEVHAQEQALRERSFETARGLKLSHVLDNLVTDLSGGQKKLLEIGRALMAEPKLILLDEPMAGVNPALVEQIGEHLNAIRAKGMTILLIEHEMALIEQLCDHVVVMAEGKFLTEGTFSQVTANAEVQEAYLGMTVQ</sequence>
<keyword evidence="4 6" id="KW-0067">ATP-binding</keyword>
<keyword evidence="7" id="KW-1185">Reference proteome</keyword>
<evidence type="ECO:0000256" key="2">
    <source>
        <dbReference type="ARBA" id="ARBA00022475"/>
    </source>
</evidence>
<organism evidence="6 7">
    <name type="scientific">Achromobacter seleniivolatilans</name>
    <dbReference type="NCBI Taxonomy" id="3047478"/>
    <lineage>
        <taxon>Bacteria</taxon>
        <taxon>Pseudomonadati</taxon>
        <taxon>Pseudomonadota</taxon>
        <taxon>Betaproteobacteria</taxon>
        <taxon>Burkholderiales</taxon>
        <taxon>Alcaligenaceae</taxon>
        <taxon>Achromobacter</taxon>
    </lineage>
</organism>
<dbReference type="PANTHER" id="PTHR45772">
    <property type="entry name" value="CONSERVED COMPONENT OF ABC TRANSPORTER FOR NATURAL AMINO ACIDS-RELATED"/>
    <property type="match status" value="1"/>
</dbReference>
<accession>A0ABY9M562</accession>
<name>A0ABY9M562_9BURK</name>
<dbReference type="PANTHER" id="PTHR45772:SF9">
    <property type="entry name" value="CONSERVED COMPONENT OF ABC TRANSPORTER FOR NATURAL AMINO ACIDS"/>
    <property type="match status" value="1"/>
</dbReference>
<feature type="domain" description="ABC transporter" evidence="5">
    <location>
        <begin position="19"/>
        <end position="266"/>
    </location>
</feature>
<keyword evidence="1" id="KW-0813">Transport</keyword>
<dbReference type="InterPro" id="IPR003593">
    <property type="entry name" value="AAA+_ATPase"/>
</dbReference>
<keyword evidence="2" id="KW-0472">Membrane</keyword>
<dbReference type="InterPro" id="IPR003439">
    <property type="entry name" value="ABC_transporter-like_ATP-bd"/>
</dbReference>
<evidence type="ECO:0000259" key="5">
    <source>
        <dbReference type="PROSITE" id="PS50893"/>
    </source>
</evidence>
<dbReference type="Pfam" id="PF00005">
    <property type="entry name" value="ABC_tran"/>
    <property type="match status" value="1"/>
</dbReference>
<protein>
    <submittedName>
        <fullName evidence="6">ABC transporter ATP-binding protein</fullName>
    </submittedName>
</protein>
<dbReference type="PROSITE" id="PS00211">
    <property type="entry name" value="ABC_TRANSPORTER_1"/>
    <property type="match status" value="1"/>
</dbReference>
<evidence type="ECO:0000256" key="3">
    <source>
        <dbReference type="ARBA" id="ARBA00022741"/>
    </source>
</evidence>
<evidence type="ECO:0000256" key="1">
    <source>
        <dbReference type="ARBA" id="ARBA00022448"/>
    </source>
</evidence>
<dbReference type="EMBL" id="CP132976">
    <property type="protein sequence ID" value="WMD22139.1"/>
    <property type="molecule type" value="Genomic_DNA"/>
</dbReference>
<keyword evidence="2" id="KW-1003">Cell membrane</keyword>
<gene>
    <name evidence="6" type="ORF">RAS12_07115</name>
</gene>
<evidence type="ECO:0000313" key="7">
    <source>
        <dbReference type="Proteomes" id="UP001234798"/>
    </source>
</evidence>
<dbReference type="CDD" id="cd03219">
    <property type="entry name" value="ABC_Mj1267_LivG_branched"/>
    <property type="match status" value="1"/>
</dbReference>
<reference evidence="6 7" key="1">
    <citation type="submission" date="2023-08" db="EMBL/GenBank/DDBJ databases">
        <title>Achromobacter seleniivolatilans sp. nov., isolated from seleniferous soil.</title>
        <authorList>
            <person name="Zhang S."/>
            <person name="Li K."/>
            <person name="Peng J."/>
            <person name="Zhao Q."/>
            <person name="Wang H."/>
            <person name="Guo Y."/>
        </authorList>
    </citation>
    <scope>NUCLEOTIDE SEQUENCE [LARGE SCALE GENOMIC DNA]</scope>
    <source>
        <strain evidence="6 7">R39</strain>
    </source>
</reference>
<keyword evidence="3" id="KW-0547">Nucleotide-binding</keyword>
<dbReference type="SUPFAM" id="SSF52540">
    <property type="entry name" value="P-loop containing nucleoside triphosphate hydrolases"/>
    <property type="match status" value="1"/>
</dbReference>
<dbReference type="Gene3D" id="3.40.50.300">
    <property type="entry name" value="P-loop containing nucleotide triphosphate hydrolases"/>
    <property type="match status" value="1"/>
</dbReference>
<dbReference type="RefSeq" id="WP_306946668.1">
    <property type="nucleotide sequence ID" value="NZ_CP132976.1"/>
</dbReference>
<dbReference type="InterPro" id="IPR051120">
    <property type="entry name" value="ABC_AA/LPS_Transport"/>
</dbReference>